<feature type="transmembrane region" description="Helical" evidence="1">
    <location>
        <begin position="77"/>
        <end position="95"/>
    </location>
</feature>
<dbReference type="EMBL" id="KV440981">
    <property type="protein sequence ID" value="OAD73354.1"/>
    <property type="molecule type" value="Genomic_DNA"/>
</dbReference>
<dbReference type="AlphaFoldDB" id="A0A167MNB5"/>
<keyword evidence="3" id="KW-1185">Reference proteome</keyword>
<dbReference type="InParanoid" id="A0A167MNB5"/>
<reference evidence="3" key="1">
    <citation type="submission" date="2015-06" db="EMBL/GenBank/DDBJ databases">
        <title>Expansion of signal transduction pathways in fungi by whole-genome duplication.</title>
        <authorList>
            <consortium name="DOE Joint Genome Institute"/>
            <person name="Corrochano L.M."/>
            <person name="Kuo A."/>
            <person name="Marcet-Houben M."/>
            <person name="Polaino S."/>
            <person name="Salamov A."/>
            <person name="Villalobos J.M."/>
            <person name="Alvarez M.I."/>
            <person name="Avalos J."/>
            <person name="Benito E.P."/>
            <person name="Benoit I."/>
            <person name="Burger G."/>
            <person name="Camino L.P."/>
            <person name="Canovas D."/>
            <person name="Cerda-Olmedo E."/>
            <person name="Cheng J.-F."/>
            <person name="Dominguez A."/>
            <person name="Elias M."/>
            <person name="Eslava A.P."/>
            <person name="Glaser F."/>
            <person name="Grimwood J."/>
            <person name="Gutierrez G."/>
            <person name="Heitman J."/>
            <person name="Henrissat B."/>
            <person name="Iturriaga E.A."/>
            <person name="Lang B.F."/>
            <person name="Lavin J.L."/>
            <person name="Lee S."/>
            <person name="Li W."/>
            <person name="Lindquist E."/>
            <person name="Lopez-Garcia S."/>
            <person name="Luque E.M."/>
            <person name="Marcos A.T."/>
            <person name="Martin J."/>
            <person name="McCluskey K."/>
            <person name="Medina H.R."/>
            <person name="Miralles-Duran A."/>
            <person name="Miyazaki A."/>
            <person name="Munoz-Torres E."/>
            <person name="Oguiza J.A."/>
            <person name="Ohm R."/>
            <person name="Olmedo M."/>
            <person name="Orejas M."/>
            <person name="Ortiz-Castellanos L."/>
            <person name="Pisabarro A.G."/>
            <person name="Rodriguez-Romero J."/>
            <person name="Ruiz-Herrera J."/>
            <person name="Ruiz-Vazquez R."/>
            <person name="Sanz C."/>
            <person name="Schackwitz W."/>
            <person name="Schmutz J."/>
            <person name="Shahriari M."/>
            <person name="Shelest E."/>
            <person name="Silva-Franco F."/>
            <person name="Soanes D."/>
            <person name="Syed K."/>
            <person name="Tagua V.G."/>
            <person name="Talbot N.J."/>
            <person name="Thon M."/>
            <person name="De vries R.P."/>
            <person name="Wiebenga A."/>
            <person name="Yadav J.S."/>
            <person name="Braun E.L."/>
            <person name="Baker S."/>
            <person name="Garre V."/>
            <person name="Horwitz B."/>
            <person name="Torres-Martinez S."/>
            <person name="Idnurm A."/>
            <person name="Herrera-Estrella A."/>
            <person name="Gabaldon T."/>
            <person name="Grigoriev I.V."/>
        </authorList>
    </citation>
    <scope>NUCLEOTIDE SEQUENCE [LARGE SCALE GENOMIC DNA]</scope>
    <source>
        <strain evidence="3">NRRL 1555(-)</strain>
    </source>
</reference>
<dbReference type="Proteomes" id="UP000077315">
    <property type="component" value="Unassembled WGS sequence"/>
</dbReference>
<sequence length="156" mass="17377">MSDLQYARSTALFANGIFAGLSICIHLSSVPSIKNAVNPTCVFRAVYKGGSEIGISSILISTGAHLYMYYRTRDSRSLYLGLLSFVSFPYTLLVMRPVNNKLFALDSTLSTEHYKADSPHKKEVLDLLNQWNKRQMFRTATSAWNLVSSLNLTSGL</sequence>
<protein>
    <submittedName>
        <fullName evidence="2">Uncharacterized protein</fullName>
    </submittedName>
</protein>
<accession>A0A167MNB5</accession>
<keyword evidence="1" id="KW-1133">Transmembrane helix</keyword>
<evidence type="ECO:0000313" key="3">
    <source>
        <dbReference type="Proteomes" id="UP000077315"/>
    </source>
</evidence>
<evidence type="ECO:0000256" key="1">
    <source>
        <dbReference type="SAM" id="Phobius"/>
    </source>
</evidence>
<dbReference type="OrthoDB" id="5954308at2759"/>
<dbReference type="InterPro" id="IPR013901">
    <property type="entry name" value="Anthrone_oxy"/>
</dbReference>
<proteinExistence type="predicted"/>
<dbReference type="GeneID" id="28996828"/>
<feature type="transmembrane region" description="Helical" evidence="1">
    <location>
        <begin position="53"/>
        <end position="70"/>
    </location>
</feature>
<feature type="transmembrane region" description="Helical" evidence="1">
    <location>
        <begin position="12"/>
        <end position="33"/>
    </location>
</feature>
<keyword evidence="1" id="KW-0472">Membrane</keyword>
<dbReference type="Pfam" id="PF08592">
    <property type="entry name" value="Anthrone_oxy"/>
    <property type="match status" value="1"/>
</dbReference>
<dbReference type="VEuPathDB" id="FungiDB:PHYBLDRAFT_168712"/>
<evidence type="ECO:0000313" key="2">
    <source>
        <dbReference type="EMBL" id="OAD73354.1"/>
    </source>
</evidence>
<dbReference type="RefSeq" id="XP_018291394.1">
    <property type="nucleotide sequence ID" value="XM_018435922.1"/>
</dbReference>
<keyword evidence="1" id="KW-0812">Transmembrane</keyword>
<name>A0A167MNB5_PHYB8</name>
<gene>
    <name evidence="2" type="ORF">PHYBLDRAFT_168712</name>
</gene>
<organism evidence="2 3">
    <name type="scientific">Phycomyces blakesleeanus (strain ATCC 8743b / DSM 1359 / FGSC 10004 / NBRC 33097 / NRRL 1555)</name>
    <dbReference type="NCBI Taxonomy" id="763407"/>
    <lineage>
        <taxon>Eukaryota</taxon>
        <taxon>Fungi</taxon>
        <taxon>Fungi incertae sedis</taxon>
        <taxon>Mucoromycota</taxon>
        <taxon>Mucoromycotina</taxon>
        <taxon>Mucoromycetes</taxon>
        <taxon>Mucorales</taxon>
        <taxon>Phycomycetaceae</taxon>
        <taxon>Phycomyces</taxon>
    </lineage>
</organism>